<dbReference type="InterPro" id="IPR011010">
    <property type="entry name" value="DNA_brk_join_enz"/>
</dbReference>
<feature type="domain" description="Core-binding (CB)" evidence="5">
    <location>
        <begin position="9"/>
        <end position="88"/>
    </location>
</feature>
<dbReference type="EMBL" id="JAEMHK010000004">
    <property type="protein sequence ID" value="MBJ6799872.1"/>
    <property type="molecule type" value="Genomic_DNA"/>
</dbReference>
<sequence>MGKMSLERQALERIGKNWSKASETREKLLNNVSQFTRFIENRYHLERIENLKPGMITAYAADMAVQGLSASTMANRMTAVRQICGAIGKQGICSKENFAYGIERVRVNPQSVNVGKLEEIRSVLAERAACGNRVAQMMVAADSLRCNFGLRAKESLLTTKVIEQDGKPFLKVEGAKGGRVRLLPVDSPIKEAAVKLVQETAIQLGSGTGRIIPPEMSLKAAYDAQRNLWRALGGTKASSANIHGERHLHAREMHADGATRKEIMVDLGHGESRSPAAYGVT</sequence>
<dbReference type="SUPFAM" id="SSF56349">
    <property type="entry name" value="DNA breaking-rejoining enzymes"/>
    <property type="match status" value="1"/>
</dbReference>
<dbReference type="Gene3D" id="1.10.443.10">
    <property type="entry name" value="Intergrase catalytic core"/>
    <property type="match status" value="1"/>
</dbReference>
<keyword evidence="7" id="KW-1185">Reference proteome</keyword>
<dbReference type="InterPro" id="IPR044068">
    <property type="entry name" value="CB"/>
</dbReference>
<accession>A0ABS0YPH5</accession>
<name>A0ABS0YPH5_9BACT</name>
<dbReference type="RefSeq" id="WP_199394389.1">
    <property type="nucleotide sequence ID" value="NZ_JAEMHK010000004.1"/>
</dbReference>
<evidence type="ECO:0000256" key="4">
    <source>
        <dbReference type="PROSITE-ProRule" id="PRU01248"/>
    </source>
</evidence>
<protein>
    <submittedName>
        <fullName evidence="6">Integrase domain-containing protein</fullName>
    </submittedName>
</protein>
<dbReference type="Gene3D" id="1.10.150.130">
    <property type="match status" value="1"/>
</dbReference>
<evidence type="ECO:0000259" key="5">
    <source>
        <dbReference type="PROSITE" id="PS51900"/>
    </source>
</evidence>
<gene>
    <name evidence="6" type="ORF">JFN90_06940</name>
</gene>
<reference evidence="6 7" key="1">
    <citation type="submission" date="2020-12" db="EMBL/GenBank/DDBJ databases">
        <title>Geomonas sp. Red259, isolated from paddy soil.</title>
        <authorList>
            <person name="Xu Z."/>
            <person name="Zhang Z."/>
            <person name="Masuda Y."/>
            <person name="Itoh H."/>
            <person name="Senoo K."/>
        </authorList>
    </citation>
    <scope>NUCLEOTIDE SEQUENCE [LARGE SCALE GENOMIC DNA]</scope>
    <source>
        <strain evidence="6 7">Red259</strain>
    </source>
</reference>
<keyword evidence="2 4" id="KW-0238">DNA-binding</keyword>
<evidence type="ECO:0000256" key="2">
    <source>
        <dbReference type="ARBA" id="ARBA00023125"/>
    </source>
</evidence>
<comment type="caution">
    <text evidence="6">The sequence shown here is derived from an EMBL/GenBank/DDBJ whole genome shotgun (WGS) entry which is preliminary data.</text>
</comment>
<dbReference type="Pfam" id="PF12834">
    <property type="entry name" value="Phage_int_SAM_2"/>
    <property type="match status" value="1"/>
</dbReference>
<evidence type="ECO:0000256" key="3">
    <source>
        <dbReference type="ARBA" id="ARBA00023172"/>
    </source>
</evidence>
<dbReference type="PROSITE" id="PS51900">
    <property type="entry name" value="CB"/>
    <property type="match status" value="1"/>
</dbReference>
<proteinExistence type="predicted"/>
<dbReference type="Proteomes" id="UP000641025">
    <property type="component" value="Unassembled WGS sequence"/>
</dbReference>
<evidence type="ECO:0000256" key="1">
    <source>
        <dbReference type="ARBA" id="ARBA00022908"/>
    </source>
</evidence>
<dbReference type="InterPro" id="IPR013762">
    <property type="entry name" value="Integrase-like_cat_sf"/>
</dbReference>
<keyword evidence="1" id="KW-0229">DNA integration</keyword>
<dbReference type="InterPro" id="IPR024457">
    <property type="entry name" value="Putative_integrase_N"/>
</dbReference>
<evidence type="ECO:0000313" key="7">
    <source>
        <dbReference type="Proteomes" id="UP000641025"/>
    </source>
</evidence>
<keyword evidence="3" id="KW-0233">DNA recombination</keyword>
<dbReference type="InterPro" id="IPR010998">
    <property type="entry name" value="Integrase_recombinase_N"/>
</dbReference>
<evidence type="ECO:0000313" key="6">
    <source>
        <dbReference type="EMBL" id="MBJ6799872.1"/>
    </source>
</evidence>
<organism evidence="6 7">
    <name type="scientific">Geomonas propionica</name>
    <dbReference type="NCBI Taxonomy" id="2798582"/>
    <lineage>
        <taxon>Bacteria</taxon>
        <taxon>Pseudomonadati</taxon>
        <taxon>Thermodesulfobacteriota</taxon>
        <taxon>Desulfuromonadia</taxon>
        <taxon>Geobacterales</taxon>
        <taxon>Geobacteraceae</taxon>
        <taxon>Geomonas</taxon>
    </lineage>
</organism>